<evidence type="ECO:0000256" key="1">
    <source>
        <dbReference type="SAM" id="SignalP"/>
    </source>
</evidence>
<name>A0A7L5DXT0_9SPHI</name>
<dbReference type="RefSeq" id="WP_169606579.1">
    <property type="nucleotide sequence ID" value="NZ_CP051682.1"/>
</dbReference>
<keyword evidence="1" id="KW-0732">Signal</keyword>
<dbReference type="AlphaFoldDB" id="A0A7L5DXT0"/>
<dbReference type="Proteomes" id="UP000503278">
    <property type="component" value="Chromosome"/>
</dbReference>
<gene>
    <name evidence="2" type="ORF">HH214_06630</name>
</gene>
<organism evidence="2 3">
    <name type="scientific">Mucilaginibacter robiniae</name>
    <dbReference type="NCBI Taxonomy" id="2728022"/>
    <lineage>
        <taxon>Bacteria</taxon>
        <taxon>Pseudomonadati</taxon>
        <taxon>Bacteroidota</taxon>
        <taxon>Sphingobacteriia</taxon>
        <taxon>Sphingobacteriales</taxon>
        <taxon>Sphingobacteriaceae</taxon>
        <taxon>Mucilaginibacter</taxon>
    </lineage>
</organism>
<keyword evidence="3" id="KW-1185">Reference proteome</keyword>
<protein>
    <submittedName>
        <fullName evidence="2">Uncharacterized protein</fullName>
    </submittedName>
</protein>
<feature type="chain" id="PRO_5029601335" evidence="1">
    <location>
        <begin position="20"/>
        <end position="165"/>
    </location>
</feature>
<evidence type="ECO:0000313" key="2">
    <source>
        <dbReference type="EMBL" id="QJD95571.1"/>
    </source>
</evidence>
<accession>A0A7L5DXT0</accession>
<dbReference type="KEGG" id="mrob:HH214_06630"/>
<proteinExistence type="predicted"/>
<sequence length="165" mass="18459">MKRYFLLVAVILFTVTVHAQKKAVFPFQGGKDAMMQFFKNNVEISPELAAKKVNGTAVFKFTADAQGAIEKIIVYYADDYQVTLPFIDALKKSDHHWIIFDGEKTHDFIVACSINPVLPSTGTPAAQKQIYQYYSHRQPIVASNEVLLDMATLLPAVTISYPVSQ</sequence>
<evidence type="ECO:0000313" key="3">
    <source>
        <dbReference type="Proteomes" id="UP000503278"/>
    </source>
</evidence>
<dbReference type="EMBL" id="CP051682">
    <property type="protein sequence ID" value="QJD95571.1"/>
    <property type="molecule type" value="Genomic_DNA"/>
</dbReference>
<feature type="signal peptide" evidence="1">
    <location>
        <begin position="1"/>
        <end position="19"/>
    </location>
</feature>
<reference evidence="2 3" key="1">
    <citation type="submission" date="2020-04" db="EMBL/GenBank/DDBJ databases">
        <title>Genome sequencing of novel species.</title>
        <authorList>
            <person name="Heo J."/>
            <person name="Kim S.-J."/>
            <person name="Kim J.-S."/>
            <person name="Hong S.-B."/>
            <person name="Kwon S.-W."/>
        </authorList>
    </citation>
    <scope>NUCLEOTIDE SEQUENCE [LARGE SCALE GENOMIC DNA]</scope>
    <source>
        <strain evidence="2 3">F39-2</strain>
    </source>
</reference>